<dbReference type="Gene3D" id="1.20.1250.20">
    <property type="entry name" value="MFS general substrate transporter like domains"/>
    <property type="match status" value="4"/>
</dbReference>
<feature type="transmembrane region" description="Helical" evidence="2">
    <location>
        <begin position="128"/>
        <end position="149"/>
    </location>
</feature>
<feature type="transmembrane region" description="Helical" evidence="2">
    <location>
        <begin position="1164"/>
        <end position="1188"/>
    </location>
</feature>
<dbReference type="FunFam" id="1.20.1250.20:FF:000383">
    <property type="entry name" value="Blast:Monocarboxylate transporter 13"/>
    <property type="match status" value="1"/>
</dbReference>
<feature type="transmembrane region" description="Helical" evidence="2">
    <location>
        <begin position="849"/>
        <end position="868"/>
    </location>
</feature>
<feature type="transmembrane region" description="Helical" evidence="2">
    <location>
        <begin position="193"/>
        <end position="214"/>
    </location>
</feature>
<evidence type="ECO:0000313" key="4">
    <source>
        <dbReference type="Proteomes" id="UP000183832"/>
    </source>
</evidence>
<feature type="compositionally biased region" description="Basic residues" evidence="1">
    <location>
        <begin position="11"/>
        <end position="20"/>
    </location>
</feature>
<feature type="transmembrane region" description="Helical" evidence="2">
    <location>
        <begin position="1256"/>
        <end position="1276"/>
    </location>
</feature>
<feature type="transmembrane region" description="Helical" evidence="2">
    <location>
        <begin position="758"/>
        <end position="779"/>
    </location>
</feature>
<dbReference type="InterPro" id="IPR050327">
    <property type="entry name" value="Proton-linked_MCT"/>
</dbReference>
<evidence type="ECO:0000313" key="3">
    <source>
        <dbReference type="EMBL" id="CRK96536.1"/>
    </source>
</evidence>
<evidence type="ECO:0000256" key="1">
    <source>
        <dbReference type="SAM" id="MobiDB-lite"/>
    </source>
</evidence>
<feature type="transmembrane region" description="Helical" evidence="2">
    <location>
        <begin position="1288"/>
        <end position="1312"/>
    </location>
</feature>
<dbReference type="Pfam" id="PF07690">
    <property type="entry name" value="MFS_1"/>
    <property type="match status" value="2"/>
</dbReference>
<dbReference type="PANTHER" id="PTHR11360:SF8">
    <property type="entry name" value="BCDNA.LD28120-RELATED"/>
    <property type="match status" value="1"/>
</dbReference>
<organism evidence="3 4">
    <name type="scientific">Clunio marinus</name>
    <dbReference type="NCBI Taxonomy" id="568069"/>
    <lineage>
        <taxon>Eukaryota</taxon>
        <taxon>Metazoa</taxon>
        <taxon>Ecdysozoa</taxon>
        <taxon>Arthropoda</taxon>
        <taxon>Hexapoda</taxon>
        <taxon>Insecta</taxon>
        <taxon>Pterygota</taxon>
        <taxon>Neoptera</taxon>
        <taxon>Endopterygota</taxon>
        <taxon>Diptera</taxon>
        <taxon>Nematocera</taxon>
        <taxon>Chironomoidea</taxon>
        <taxon>Chironomidae</taxon>
        <taxon>Clunio</taxon>
    </lineage>
</organism>
<evidence type="ECO:0000256" key="2">
    <source>
        <dbReference type="SAM" id="Phobius"/>
    </source>
</evidence>
<reference evidence="3 4" key="1">
    <citation type="submission" date="2015-04" db="EMBL/GenBank/DDBJ databases">
        <authorList>
            <person name="Syromyatnikov M.Y."/>
            <person name="Popov V.N."/>
        </authorList>
    </citation>
    <scope>NUCLEOTIDE SEQUENCE [LARGE SCALE GENOMIC DNA]</scope>
</reference>
<accession>A0A1J1I8E0</accession>
<gene>
    <name evidence="3" type="ORF">CLUMA_CG010015</name>
</gene>
<feature type="transmembrane region" description="Helical" evidence="2">
    <location>
        <begin position="161"/>
        <end position="181"/>
    </location>
</feature>
<dbReference type="SUPFAM" id="SSF103473">
    <property type="entry name" value="MFS general substrate transporter"/>
    <property type="match status" value="2"/>
</dbReference>
<dbReference type="STRING" id="568069.A0A1J1I8E0"/>
<feature type="transmembrane region" description="Helical" evidence="2">
    <location>
        <begin position="104"/>
        <end position="122"/>
    </location>
</feature>
<feature type="transmembrane region" description="Helical" evidence="2">
    <location>
        <begin position="1233"/>
        <end position="1250"/>
    </location>
</feature>
<feature type="compositionally biased region" description="Polar residues" evidence="1">
    <location>
        <begin position="318"/>
        <end position="328"/>
    </location>
</feature>
<dbReference type="InterPro" id="IPR036259">
    <property type="entry name" value="MFS_trans_sf"/>
</dbReference>
<feature type="transmembrane region" description="Helical" evidence="2">
    <location>
        <begin position="720"/>
        <end position="746"/>
    </location>
</feature>
<feature type="transmembrane region" description="Helical" evidence="2">
    <location>
        <begin position="874"/>
        <end position="898"/>
    </location>
</feature>
<feature type="region of interest" description="Disordered" evidence="1">
    <location>
        <begin position="682"/>
        <end position="702"/>
    </location>
</feature>
<keyword evidence="2" id="KW-1133">Transmembrane helix</keyword>
<name>A0A1J1I8E0_9DIPT</name>
<dbReference type="InterPro" id="IPR011701">
    <property type="entry name" value="MFS"/>
</dbReference>
<feature type="compositionally biased region" description="Polar residues" evidence="1">
    <location>
        <begin position="927"/>
        <end position="943"/>
    </location>
</feature>
<dbReference type="GO" id="GO:0008028">
    <property type="term" value="F:monocarboxylic acid transmembrane transporter activity"/>
    <property type="evidence" value="ECO:0007669"/>
    <property type="project" value="TreeGrafter"/>
</dbReference>
<feature type="transmembrane region" description="Helical" evidence="2">
    <location>
        <begin position="583"/>
        <end position="608"/>
    </location>
</feature>
<feature type="transmembrane region" description="Helical" evidence="2">
    <location>
        <begin position="791"/>
        <end position="809"/>
    </location>
</feature>
<feature type="transmembrane region" description="Helical" evidence="2">
    <location>
        <begin position="1200"/>
        <end position="1221"/>
    </location>
</feature>
<sequence>MNDVKGDKKTSEKKKKRRNHSQLGPDFVAPDGGFGWFICFAAGFSNFCTFPVLQQFGLIFRDHLAILEIPAAEITTIINMNQALTCLIGLANGPVFRRFTFRQVSLFGATLVATALLFTSFADSFIKFLITFSIFYGAGCGLTTSANSLALNTYFKEKRRIVTGISWSCTALGPIIFPHIVTALMPRFGVQGTVLIFSAIAMNAVCCAMLLQPVRWHTEKKPRKSSEEALVDQVTEIKCLYCQSMKKKSHSLMSSQYLHNVDDYLAPGYEIIDPGTPMLAAANDGWFSLTPAKRSLYGSKISLSSKKGGGGSRKQSIPSNFINTSNTEGKPKRTKEILSNEKIEENPAEDCPSHKSPNDMKNSQNLLSIKVNLPPQQYKTSPTTPSFVMKQISEGKYLKDNKSNRSMQGNSRQSFRMRSNTFNIEKEILNVAKSKLEQYMNDANEHMIKCHCEEIRKAFIEERQVQTKEVEEVKFTFWQKFVIFFDLDLLKDFTYINIMIGITIANFAELNFSVLTPFVLADFGFTKSQISMCMSLLGAADISCRFFIPFIAGFIGWENRTFFLVGVLGMAMGRIVLAHFQSYYIALLVFLWIGFNKGLRTVFMVLCIPSHVPLDRLPSATGIHLLFSGIFYIVIGPVIGLIRDHSDYTITLHCLNISTYICALSWTLERLIRNHNEKRNKIEQEQINPQKKNKIDMSSKLENKDKSALKKSTITPPDGGFGWFIVIAYGTANVLIVPVLTSFSLIFKDKFRELNMTALDATLILNLNSALGMTLGLFNGALLKCFGYRKIAVLGGTLFSSGLIATSWANSFRHFLITYSIITSIGMGLCSSSFSLALNTYFKERRNKAFGIGATITGLGPIFLPQLVSLLLCVYGAQGCVLVIGGMALNIIPAALLLQPVKRHQKESSQDEIGSSEEKDSLYKPQPSINSRTSTQSHQRNSIETLSDASDYLDTCPIYHDVDSQSIYGFDIIQHPLRKSEEILWKDLDYKFQVPSKSTQSQTLPPVAPPPTSEFIQMQINGGRNRSGSADYSPRGSEEFITFSKKKRWFETESVTSVNLESSLKLFHEDERSSLGKTTSRLSIMNGEKGFFNRRASMFKINKMQRRNTVAMITESETSQQNPETEKEIPNKSKKKKISCFHRIKVGWLRFIRVFDLGLLSDKIYLNMMLGIAIAVFAEINFSLLTPFILSEFNYNTEQIAVFMSTLAVVDICCRFISPFIGDFFKQPPRLMYMYALLMLIITRTSLLFARSYEGILIVAMGLGLAKGVRSVYMSLVVPSYIPLDRLAAASGIQMVANGVIILSMGSFVGIFRDFFGSYAVCIIFINIVTFTTLVLWTFEMIYMKRQNAKIAKDKEENVIPELCKFKIEVH</sequence>
<feature type="transmembrane region" description="Helical" evidence="2">
    <location>
        <begin position="1318"/>
        <end position="1339"/>
    </location>
</feature>
<dbReference type="OrthoDB" id="410267at2759"/>
<keyword evidence="4" id="KW-1185">Reference proteome</keyword>
<feature type="region of interest" description="Disordered" evidence="1">
    <location>
        <begin position="304"/>
        <end position="334"/>
    </location>
</feature>
<dbReference type="PANTHER" id="PTHR11360">
    <property type="entry name" value="MONOCARBOXYLATE TRANSPORTER"/>
    <property type="match status" value="1"/>
</dbReference>
<keyword evidence="2" id="KW-0812">Transmembrane</keyword>
<protein>
    <submittedName>
        <fullName evidence="3">CLUMA_CG010015, isoform A</fullName>
    </submittedName>
</protein>
<feature type="transmembrane region" description="Helical" evidence="2">
    <location>
        <begin position="620"/>
        <end position="642"/>
    </location>
</feature>
<feature type="region of interest" description="Disordered" evidence="1">
    <location>
        <begin position="907"/>
        <end position="943"/>
    </location>
</feature>
<feature type="compositionally biased region" description="Basic and acidic residues" evidence="1">
    <location>
        <begin position="1"/>
        <end position="10"/>
    </location>
</feature>
<dbReference type="EMBL" id="CVRI01000044">
    <property type="protein sequence ID" value="CRK96536.1"/>
    <property type="molecule type" value="Genomic_DNA"/>
</dbReference>
<proteinExistence type="predicted"/>
<feature type="compositionally biased region" description="Basic and acidic residues" evidence="1">
    <location>
        <begin position="693"/>
        <end position="702"/>
    </location>
</feature>
<feature type="transmembrane region" description="Helical" evidence="2">
    <location>
        <begin position="489"/>
        <end position="508"/>
    </location>
</feature>
<feature type="region of interest" description="Disordered" evidence="1">
    <location>
        <begin position="1"/>
        <end position="24"/>
    </location>
</feature>
<feature type="transmembrane region" description="Helical" evidence="2">
    <location>
        <begin position="33"/>
        <end position="53"/>
    </location>
</feature>
<dbReference type="Proteomes" id="UP000183832">
    <property type="component" value="Unassembled WGS sequence"/>
</dbReference>
<feature type="transmembrane region" description="Helical" evidence="2">
    <location>
        <begin position="815"/>
        <end position="837"/>
    </location>
</feature>
<keyword evidence="2" id="KW-0472">Membrane</keyword>